<feature type="domain" description="DUF11" evidence="1">
    <location>
        <begin position="301"/>
        <end position="387"/>
    </location>
</feature>
<comment type="caution">
    <text evidence="2">The sequence shown here is derived from an EMBL/GenBank/DDBJ whole genome shotgun (WGS) entry which is preliminary data.</text>
</comment>
<dbReference type="InterPro" id="IPR051172">
    <property type="entry name" value="Chlamydia_OmcB"/>
</dbReference>
<evidence type="ECO:0000313" key="3">
    <source>
        <dbReference type="Proteomes" id="UP000577724"/>
    </source>
</evidence>
<dbReference type="InterPro" id="IPR001434">
    <property type="entry name" value="OmcB-like_DUF11"/>
</dbReference>
<dbReference type="EMBL" id="JABMCC010000115">
    <property type="protein sequence ID" value="NUU56288.1"/>
    <property type="molecule type" value="Genomic_DNA"/>
</dbReference>
<gene>
    <name evidence="2" type="ORF">HP548_19625</name>
</gene>
<dbReference type="NCBIfam" id="TIGR01451">
    <property type="entry name" value="B_ant_repeat"/>
    <property type="match status" value="3"/>
</dbReference>
<proteinExistence type="predicted"/>
<protein>
    <submittedName>
        <fullName evidence="2">DUF11 domain-containing protein</fullName>
    </submittedName>
</protein>
<dbReference type="Proteomes" id="UP000577724">
    <property type="component" value="Unassembled WGS sequence"/>
</dbReference>
<dbReference type="PANTHER" id="PTHR34819">
    <property type="entry name" value="LARGE CYSTEINE-RICH PERIPLASMIC PROTEIN OMCB"/>
    <property type="match status" value="1"/>
</dbReference>
<dbReference type="GeneID" id="97132947"/>
<dbReference type="RefSeq" id="WP_099852736.1">
    <property type="nucleotide sequence ID" value="NZ_CBCRYD010000015.1"/>
</dbReference>
<accession>A0ABX2MQE8</accession>
<reference evidence="2 3" key="1">
    <citation type="submission" date="2020-05" db="EMBL/GenBank/DDBJ databases">
        <title>Genome Sequencing of Type Strains.</title>
        <authorList>
            <person name="Lemaire J.F."/>
            <person name="Inderbitzin P."/>
            <person name="Gregorio O.A."/>
            <person name="Collins S.B."/>
            <person name="Wespe N."/>
            <person name="Knight-Connoni V."/>
        </authorList>
    </citation>
    <scope>NUCLEOTIDE SEQUENCE [LARGE SCALE GENOMIC DNA]</scope>
    <source>
        <strain evidence="2 3">DSM 19942</strain>
    </source>
</reference>
<dbReference type="Pfam" id="PF01345">
    <property type="entry name" value="DUF11"/>
    <property type="match status" value="1"/>
</dbReference>
<sequence>MSQSSGPLSHTLQNQSLVRFSSGATELVQVAYSNTVVTPWIGPRLEVHKICNVAEAALGQTLTYLIEIVNSGNCAAMVHVLDSLSSETSLLPNSVLLDGTPLPGVSPERGIPTQEVVPGATLRIHFQVIIVGLPPSLKLVNQAKIRYTFVTPEGRMVEGEEQSNVVEVNLVSSSLSLVLNADRVQTFVGDIVTYNLLVSNPGFIIGNDARVTIPLPKGIEFLPGSVIVNEIFVPETTPDSGIMIGEVLPEESVPIQFRVQVTGGSIAENLTIQAVLEYVSGDTLENVYSNVATLQIIQPRISIAKSVNPPIATPGDTVQYQITVHNEGSFAVDAIVTDFLPPGMRYVEGSLGWNGVKRLGTNPVKGINLGTLTARSVVNIQFEVHLTEQERGVPAVFELMNQARLIYTFRLPDSRSVQRIISSNTAVIQLKFPIISVHVEVKPDLIERGGNVTFHVHVTNTGSWPARVQLADVLPPGAKWIGEAEVRDRAIISEYSSPRFLHLGEMEPGAEKWVNYIAQISSTEQLGIQQGTVTAMYTYEWNGQRHSGQSISNVYTIIVEDGDE</sequence>
<evidence type="ECO:0000259" key="1">
    <source>
        <dbReference type="Pfam" id="PF01345"/>
    </source>
</evidence>
<organism evidence="2 3">
    <name type="scientific">Paenibacillus taichungensis</name>
    <dbReference type="NCBI Taxonomy" id="484184"/>
    <lineage>
        <taxon>Bacteria</taxon>
        <taxon>Bacillati</taxon>
        <taxon>Bacillota</taxon>
        <taxon>Bacilli</taxon>
        <taxon>Bacillales</taxon>
        <taxon>Paenibacillaceae</taxon>
        <taxon>Paenibacillus</taxon>
    </lineage>
</organism>
<dbReference type="InterPro" id="IPR047589">
    <property type="entry name" value="DUF11_rpt"/>
</dbReference>
<name>A0ABX2MQE8_9BACL</name>
<keyword evidence="3" id="KW-1185">Reference proteome</keyword>
<evidence type="ECO:0000313" key="2">
    <source>
        <dbReference type="EMBL" id="NUU56288.1"/>
    </source>
</evidence>